<protein>
    <recommendedName>
        <fullName evidence="4">HNH nuclease domain-containing protein</fullName>
    </recommendedName>
</protein>
<gene>
    <name evidence="2" type="ORF">IL334_006961</name>
</gene>
<dbReference type="Proteomes" id="UP001329825">
    <property type="component" value="Chromosome 10"/>
</dbReference>
<keyword evidence="3" id="KW-1185">Reference proteome</keyword>
<feature type="compositionally biased region" description="Polar residues" evidence="1">
    <location>
        <begin position="304"/>
        <end position="318"/>
    </location>
</feature>
<organism evidence="2 3">
    <name type="scientific">Kwoniella shivajii</name>
    <dbReference type="NCBI Taxonomy" id="564305"/>
    <lineage>
        <taxon>Eukaryota</taxon>
        <taxon>Fungi</taxon>
        <taxon>Dikarya</taxon>
        <taxon>Basidiomycota</taxon>
        <taxon>Agaricomycotina</taxon>
        <taxon>Tremellomycetes</taxon>
        <taxon>Tremellales</taxon>
        <taxon>Cryptococcaceae</taxon>
        <taxon>Kwoniella</taxon>
    </lineage>
</organism>
<evidence type="ECO:0000256" key="1">
    <source>
        <dbReference type="SAM" id="MobiDB-lite"/>
    </source>
</evidence>
<dbReference type="RefSeq" id="XP_062794709.1">
    <property type="nucleotide sequence ID" value="XM_062938658.1"/>
</dbReference>
<evidence type="ECO:0008006" key="4">
    <source>
        <dbReference type="Google" id="ProtNLM"/>
    </source>
</evidence>
<name>A0ABZ1D7E2_9TREE</name>
<dbReference type="EMBL" id="CP141890">
    <property type="protein sequence ID" value="WRT69970.1"/>
    <property type="molecule type" value="Genomic_DNA"/>
</dbReference>
<proteinExistence type="predicted"/>
<sequence>MSSALTPAEVKDILKQYNQLQIVGLSQKSQRSTISHDGIYNLVNGDLVWASKYEEDVVNKSLDSSSISTAFGHLNVAESDDNSSPPNPSKVRIPTIFGKHLDTELIAFGHLWTEVYLCNLCIPKQRSTFPLILKIISLRNYPNFWQVDWTDEDLEEGKKTQQMISANVANEHHAYVNYLASLQGTVVPFHYGTFLLTPDANQQKRPYYDQEGALFYSAWNSIAMLLEDVGECVGLQEGWPDEHDAIFGFLPTDERQVDRISFYLPWDAMQTSTANSTGEGSGMVKSRLITSEFDTSITGTLSISPSVNPNSGSSTFLGQSWHPRMS</sequence>
<feature type="region of interest" description="Disordered" evidence="1">
    <location>
        <begin position="304"/>
        <end position="326"/>
    </location>
</feature>
<dbReference type="GeneID" id="87959091"/>
<reference evidence="2 3" key="1">
    <citation type="submission" date="2024-01" db="EMBL/GenBank/DDBJ databases">
        <title>Comparative genomics of Cryptococcus and Kwoniella reveals pathogenesis evolution and contrasting modes of karyotype evolution via chromosome fusion or intercentromeric recombination.</title>
        <authorList>
            <person name="Coelho M.A."/>
            <person name="David-Palma M."/>
            <person name="Shea T."/>
            <person name="Bowers K."/>
            <person name="McGinley-Smith S."/>
            <person name="Mohammad A.W."/>
            <person name="Gnirke A."/>
            <person name="Yurkov A.M."/>
            <person name="Nowrousian M."/>
            <person name="Sun S."/>
            <person name="Cuomo C.A."/>
            <person name="Heitman J."/>
        </authorList>
    </citation>
    <scope>NUCLEOTIDE SEQUENCE [LARGE SCALE GENOMIC DNA]</scope>
    <source>
        <strain evidence="2">CBS 11374</strain>
    </source>
</reference>
<evidence type="ECO:0000313" key="2">
    <source>
        <dbReference type="EMBL" id="WRT69970.1"/>
    </source>
</evidence>
<accession>A0ABZ1D7E2</accession>
<evidence type="ECO:0000313" key="3">
    <source>
        <dbReference type="Proteomes" id="UP001329825"/>
    </source>
</evidence>